<dbReference type="EMBL" id="LR746496">
    <property type="protein sequence ID" value="CAA7603290.1"/>
    <property type="molecule type" value="Genomic_DNA"/>
</dbReference>
<sequence>MSRPIKCRRVEFIPVNQTFYPHLENREEVILTVEEIEAIRLSDLEGMEQDACADSMGISRGTFQRIINAARQKLADALVRGKIIRIEGGNYEISGHPGERQGRGRRFRHEQH</sequence>
<evidence type="ECO:0000313" key="5">
    <source>
        <dbReference type="EMBL" id="CAA7603290.1"/>
    </source>
</evidence>
<organism evidence="4">
    <name type="scientific">Acididesulfobacillus acetoxydans</name>
    <dbReference type="NCBI Taxonomy" id="1561005"/>
    <lineage>
        <taxon>Bacteria</taxon>
        <taxon>Bacillati</taxon>
        <taxon>Bacillota</taxon>
        <taxon>Clostridia</taxon>
        <taxon>Eubacteriales</taxon>
        <taxon>Peptococcaceae</taxon>
        <taxon>Acididesulfobacillus</taxon>
    </lineage>
</organism>
<feature type="region of interest" description="Disordered" evidence="3">
    <location>
        <begin position="90"/>
        <end position="112"/>
    </location>
</feature>
<dbReference type="PANTHER" id="PTHR37478">
    <property type="match status" value="1"/>
</dbReference>
<dbReference type="KEGG" id="aacx:DEACI_4113"/>
<dbReference type="Proteomes" id="UP000836597">
    <property type="component" value="Chromosome"/>
</dbReference>
<proteinExistence type="inferred from homology"/>
<dbReference type="EMBL" id="LR746496">
    <property type="protein sequence ID" value="CAA7601453.1"/>
    <property type="molecule type" value="Genomic_DNA"/>
</dbReference>
<dbReference type="Gene3D" id="1.10.10.10">
    <property type="entry name" value="Winged helix-like DNA-binding domain superfamily/Winged helix DNA-binding domain"/>
    <property type="match status" value="1"/>
</dbReference>
<comment type="similarity">
    <text evidence="1 2">Belongs to the UPF0251 family.</text>
</comment>
<reference evidence="4" key="1">
    <citation type="submission" date="2020-01" db="EMBL/GenBank/DDBJ databases">
        <authorList>
            <person name="Hornung B."/>
        </authorList>
    </citation>
    <scope>NUCLEOTIDE SEQUENCE</scope>
    <source>
        <strain evidence="4">PacBioINE</strain>
    </source>
</reference>
<dbReference type="RefSeq" id="WP_240984980.1">
    <property type="nucleotide sequence ID" value="NZ_LR746496.1"/>
</dbReference>
<dbReference type="InterPro" id="IPR002852">
    <property type="entry name" value="UPF0251"/>
</dbReference>
<evidence type="ECO:0000256" key="2">
    <source>
        <dbReference type="HAMAP-Rule" id="MF_00674"/>
    </source>
</evidence>
<accession>A0A8S0VX12</accession>
<evidence type="ECO:0000256" key="1">
    <source>
        <dbReference type="ARBA" id="ARBA00009350"/>
    </source>
</evidence>
<evidence type="ECO:0000256" key="3">
    <source>
        <dbReference type="SAM" id="MobiDB-lite"/>
    </source>
</evidence>
<dbReference type="HAMAP" id="MF_00674">
    <property type="entry name" value="UPF0251"/>
    <property type="match status" value="1"/>
</dbReference>
<dbReference type="InterPro" id="IPR013324">
    <property type="entry name" value="RNA_pol_sigma_r3/r4-like"/>
</dbReference>
<name>A0A8S0VX12_9FIRM</name>
<evidence type="ECO:0000313" key="4">
    <source>
        <dbReference type="EMBL" id="CAA7601453.1"/>
    </source>
</evidence>
<dbReference type="InterPro" id="IPR036388">
    <property type="entry name" value="WH-like_DNA-bd_sf"/>
</dbReference>
<dbReference type="AlphaFoldDB" id="A0A8S0VX12"/>
<gene>
    <name evidence="4" type="ORF">DEACI_2120</name>
    <name evidence="5" type="ORF">DEACI_4113</name>
</gene>
<dbReference type="SUPFAM" id="SSF88659">
    <property type="entry name" value="Sigma3 and sigma4 domains of RNA polymerase sigma factors"/>
    <property type="match status" value="1"/>
</dbReference>
<dbReference type="Pfam" id="PF02001">
    <property type="entry name" value="DUF134"/>
    <property type="match status" value="1"/>
</dbReference>
<protein>
    <recommendedName>
        <fullName evidence="2">UPF0251 protein DEACI_2120</fullName>
    </recommendedName>
</protein>
<feature type="compositionally biased region" description="Basic residues" evidence="3">
    <location>
        <begin position="103"/>
        <end position="112"/>
    </location>
</feature>
<dbReference type="KEGG" id="aacx:DEACI_2120"/>
<dbReference type="PANTHER" id="PTHR37478:SF2">
    <property type="entry name" value="UPF0251 PROTEIN TK0562"/>
    <property type="match status" value="1"/>
</dbReference>